<keyword evidence="1" id="KW-0479">Metal-binding</keyword>
<dbReference type="AlphaFoldDB" id="A0A8C7M044"/>
<dbReference type="InterPro" id="IPR013087">
    <property type="entry name" value="Znf_C2H2_type"/>
</dbReference>
<protein>
    <recommendedName>
        <fullName evidence="3">C2H2-type domain-containing protein</fullName>
    </recommendedName>
</protein>
<keyword evidence="1" id="KW-0862">Zinc</keyword>
<reference evidence="4" key="1">
    <citation type="submission" date="2020-07" db="EMBL/GenBank/DDBJ databases">
        <title>A long reads based de novo assembly of the rainbow trout Arlee double haploid line genome.</title>
        <authorList>
            <person name="Gao G."/>
            <person name="Palti Y."/>
        </authorList>
    </citation>
    <scope>NUCLEOTIDE SEQUENCE [LARGE SCALE GENOMIC DNA]</scope>
</reference>
<feature type="region of interest" description="Disordered" evidence="2">
    <location>
        <begin position="80"/>
        <end position="207"/>
    </location>
</feature>
<feature type="compositionally biased region" description="Basic and acidic residues" evidence="2">
    <location>
        <begin position="144"/>
        <end position="153"/>
    </location>
</feature>
<feature type="compositionally biased region" description="Basic residues" evidence="2">
    <location>
        <begin position="105"/>
        <end position="114"/>
    </location>
</feature>
<dbReference type="GO" id="GO:0008270">
    <property type="term" value="F:zinc ion binding"/>
    <property type="evidence" value="ECO:0007669"/>
    <property type="project" value="UniProtKB-KW"/>
</dbReference>
<feature type="domain" description="C2H2-type" evidence="3">
    <location>
        <begin position="208"/>
        <end position="235"/>
    </location>
</feature>
<reference evidence="4" key="2">
    <citation type="submission" date="2025-08" db="UniProtKB">
        <authorList>
            <consortium name="Ensembl"/>
        </authorList>
    </citation>
    <scope>IDENTIFICATION</scope>
</reference>
<evidence type="ECO:0000313" key="5">
    <source>
        <dbReference type="Proteomes" id="UP000694395"/>
    </source>
</evidence>
<reference evidence="4" key="3">
    <citation type="submission" date="2025-09" db="UniProtKB">
        <authorList>
            <consortium name="Ensembl"/>
        </authorList>
    </citation>
    <scope>IDENTIFICATION</scope>
</reference>
<accession>A0A8C7M044</accession>
<keyword evidence="1" id="KW-0863">Zinc-finger</keyword>
<proteinExistence type="predicted"/>
<feature type="compositionally biased region" description="Acidic residues" evidence="2">
    <location>
        <begin position="121"/>
        <end position="133"/>
    </location>
</feature>
<organism evidence="4 5">
    <name type="scientific">Oncorhynchus mykiss</name>
    <name type="common">Rainbow trout</name>
    <name type="synonym">Salmo gairdneri</name>
    <dbReference type="NCBI Taxonomy" id="8022"/>
    <lineage>
        <taxon>Eukaryota</taxon>
        <taxon>Metazoa</taxon>
        <taxon>Chordata</taxon>
        <taxon>Craniata</taxon>
        <taxon>Vertebrata</taxon>
        <taxon>Euteleostomi</taxon>
        <taxon>Actinopterygii</taxon>
        <taxon>Neopterygii</taxon>
        <taxon>Teleostei</taxon>
        <taxon>Protacanthopterygii</taxon>
        <taxon>Salmoniformes</taxon>
        <taxon>Salmonidae</taxon>
        <taxon>Salmoninae</taxon>
        <taxon>Oncorhynchus</taxon>
    </lineage>
</organism>
<dbReference type="InterPro" id="IPR036236">
    <property type="entry name" value="Znf_C2H2_sf"/>
</dbReference>
<dbReference type="SUPFAM" id="SSF57667">
    <property type="entry name" value="beta-beta-alpha zinc fingers"/>
    <property type="match status" value="1"/>
</dbReference>
<evidence type="ECO:0000313" key="4">
    <source>
        <dbReference type="Ensembl" id="ENSOMYP00000000974.2"/>
    </source>
</evidence>
<dbReference type="GeneTree" id="ENSGT00900000141090"/>
<dbReference type="PROSITE" id="PS00028">
    <property type="entry name" value="ZINC_FINGER_C2H2_1"/>
    <property type="match status" value="1"/>
</dbReference>
<feature type="compositionally biased region" description="Basic and acidic residues" evidence="2">
    <location>
        <begin position="171"/>
        <end position="182"/>
    </location>
</feature>
<dbReference type="Gene3D" id="3.30.160.60">
    <property type="entry name" value="Classic Zinc Finger"/>
    <property type="match status" value="1"/>
</dbReference>
<name>A0A8C7M044_ONCMY</name>
<sequence>MADVATLARHLLMAEVLQICESVHKKVEEQKLMVYQQGDIHTVVSSQPAPQQAPNEDPGAYIMTIGSDGHAVVTHTGLEEETSAHQTVDPAPQAEPQPPAAPQPPKRKRGRPAKVKHEVIEEPESPVEEEVVEVPEPVSTLAEEVQRTHDPYKRRLRQRSMGEGGYVRLHMGLEEDREDKKGAQTPQRPKPSQGPAQPDGGSEVEGEHACSECGLSFHRRYALIMHTLKHEKTRGYKCTVRMYDVNFIFTNSYFLIKGLYLNFFLLYIFDIYINLFFIKKYELYISARCWGAAIINIHVFAARGAVMRCNITGNSNEM</sequence>
<dbReference type="Proteomes" id="UP000694395">
    <property type="component" value="Chromosome 1"/>
</dbReference>
<evidence type="ECO:0000256" key="1">
    <source>
        <dbReference type="PROSITE-ProRule" id="PRU00042"/>
    </source>
</evidence>
<dbReference type="Ensembl" id="ENSOMYT00000001107.2">
    <property type="protein sequence ID" value="ENSOMYP00000000974.2"/>
    <property type="gene ID" value="ENSOMYG00000000583.2"/>
</dbReference>
<dbReference type="PROSITE" id="PS50157">
    <property type="entry name" value="ZINC_FINGER_C2H2_2"/>
    <property type="match status" value="1"/>
</dbReference>
<feature type="compositionally biased region" description="Pro residues" evidence="2">
    <location>
        <begin position="93"/>
        <end position="104"/>
    </location>
</feature>
<keyword evidence="5" id="KW-1185">Reference proteome</keyword>
<evidence type="ECO:0000259" key="3">
    <source>
        <dbReference type="PROSITE" id="PS50157"/>
    </source>
</evidence>
<evidence type="ECO:0000256" key="2">
    <source>
        <dbReference type="SAM" id="MobiDB-lite"/>
    </source>
</evidence>